<feature type="region of interest" description="Disordered" evidence="1">
    <location>
        <begin position="41"/>
        <end position="60"/>
    </location>
</feature>
<dbReference type="AlphaFoldDB" id="A0A438FRL4"/>
<evidence type="ECO:0000313" key="3">
    <source>
        <dbReference type="Proteomes" id="UP000288805"/>
    </source>
</evidence>
<evidence type="ECO:0000313" key="2">
    <source>
        <dbReference type="EMBL" id="RVW62571.1"/>
    </source>
</evidence>
<evidence type="ECO:0000256" key="1">
    <source>
        <dbReference type="SAM" id="MobiDB-lite"/>
    </source>
</evidence>
<gene>
    <name evidence="2" type="ORF">CK203_061604</name>
</gene>
<accession>A0A438FRL4</accession>
<proteinExistence type="predicted"/>
<feature type="compositionally biased region" description="Polar residues" evidence="1">
    <location>
        <begin position="178"/>
        <end position="187"/>
    </location>
</feature>
<reference evidence="2 3" key="1">
    <citation type="journal article" date="2018" name="PLoS Genet.">
        <title>Population sequencing reveals clonal diversity and ancestral inbreeding in the grapevine cultivar Chardonnay.</title>
        <authorList>
            <person name="Roach M.J."/>
            <person name="Johnson D.L."/>
            <person name="Bohlmann J."/>
            <person name="van Vuuren H.J."/>
            <person name="Jones S.J."/>
            <person name="Pretorius I.S."/>
            <person name="Schmidt S.A."/>
            <person name="Borneman A.R."/>
        </authorList>
    </citation>
    <scope>NUCLEOTIDE SEQUENCE [LARGE SCALE GENOMIC DNA]</scope>
    <source>
        <strain evidence="3">cv. Chardonnay</strain>
        <tissue evidence="2">Leaf</tissue>
    </source>
</reference>
<organism evidence="2 3">
    <name type="scientific">Vitis vinifera</name>
    <name type="common">Grape</name>
    <dbReference type="NCBI Taxonomy" id="29760"/>
    <lineage>
        <taxon>Eukaryota</taxon>
        <taxon>Viridiplantae</taxon>
        <taxon>Streptophyta</taxon>
        <taxon>Embryophyta</taxon>
        <taxon>Tracheophyta</taxon>
        <taxon>Spermatophyta</taxon>
        <taxon>Magnoliopsida</taxon>
        <taxon>eudicotyledons</taxon>
        <taxon>Gunneridae</taxon>
        <taxon>Pentapetalae</taxon>
        <taxon>rosids</taxon>
        <taxon>Vitales</taxon>
        <taxon>Vitaceae</taxon>
        <taxon>Viteae</taxon>
        <taxon>Vitis</taxon>
    </lineage>
</organism>
<protein>
    <submittedName>
        <fullName evidence="2">Uncharacterized protein</fullName>
    </submittedName>
</protein>
<dbReference type="Proteomes" id="UP000288805">
    <property type="component" value="Unassembled WGS sequence"/>
</dbReference>
<feature type="region of interest" description="Disordered" evidence="1">
    <location>
        <begin position="151"/>
        <end position="187"/>
    </location>
</feature>
<name>A0A438FRL4_VITVI</name>
<comment type="caution">
    <text evidence="2">The sequence shown here is derived from an EMBL/GenBank/DDBJ whole genome shotgun (WGS) entry which is preliminary data.</text>
</comment>
<sequence length="187" mass="20807">MQILEYLGYPFEPQLERRRICREIFTLDKWTSMTAYGVEPGAPAGLEHPEIPHPQQPEEPQPVKIPADMRAPALQCPLQSLYLSCTLLLCHTMDSPCIGRFSEHPYSTGDSSSCSSGADYRHSDSTYCHRQIQHHMGILSAPKHLIPIISEPTEPSQAPHFVEQTMPSEEPTTGAAEPSSSHHPPTI</sequence>
<dbReference type="EMBL" id="QGNW01000767">
    <property type="protein sequence ID" value="RVW62571.1"/>
    <property type="molecule type" value="Genomic_DNA"/>
</dbReference>